<comment type="catalytic activity">
    <reaction evidence="1">
        <text>a phosphate monoester + H2O = an alcohol + phosphate</text>
        <dbReference type="Rhea" id="RHEA:15017"/>
        <dbReference type="ChEBI" id="CHEBI:15377"/>
        <dbReference type="ChEBI" id="CHEBI:30879"/>
        <dbReference type="ChEBI" id="CHEBI:43474"/>
        <dbReference type="ChEBI" id="CHEBI:67140"/>
        <dbReference type="EC" id="3.1.3.2"/>
    </reaction>
</comment>
<feature type="binding site" evidence="8">
    <location>
        <position position="193"/>
    </location>
    <ligand>
        <name>Fe cation</name>
        <dbReference type="ChEBI" id="CHEBI:24875"/>
        <label>1</label>
    </ligand>
</feature>
<keyword evidence="9" id="KW-1015">Disulfide bond</keyword>
<evidence type="ECO:0000259" key="11">
    <source>
        <dbReference type="Pfam" id="PF00149"/>
    </source>
</evidence>
<dbReference type="GO" id="GO:0045453">
    <property type="term" value="P:bone resorption"/>
    <property type="evidence" value="ECO:0007669"/>
    <property type="project" value="TreeGrafter"/>
</dbReference>
<evidence type="ECO:0000313" key="12">
    <source>
        <dbReference type="EMBL" id="KAG8441388.1"/>
    </source>
</evidence>
<comment type="cofactor">
    <cofactor evidence="8">
        <name>Fe cation</name>
        <dbReference type="ChEBI" id="CHEBI:24875"/>
    </cofactor>
    <text evidence="8">Binds 2 iron ions per subunit.</text>
</comment>
<evidence type="ECO:0000256" key="2">
    <source>
        <dbReference type="ARBA" id="ARBA00012646"/>
    </source>
</evidence>
<dbReference type="AlphaFoldDB" id="A0A8T2JCY3"/>
<feature type="binding site" evidence="8">
    <location>
        <position position="22"/>
    </location>
    <ligand>
        <name>Fe cation</name>
        <dbReference type="ChEBI" id="CHEBI:24875"/>
        <label>2</label>
    </ligand>
</feature>
<dbReference type="GO" id="GO:0003993">
    <property type="term" value="F:acid phosphatase activity"/>
    <property type="evidence" value="ECO:0007669"/>
    <property type="project" value="UniProtKB-EC"/>
</dbReference>
<keyword evidence="8" id="KW-0479">Metal-binding</keyword>
<evidence type="ECO:0000256" key="6">
    <source>
        <dbReference type="ARBA" id="ARBA00029999"/>
    </source>
</evidence>
<evidence type="ECO:0000256" key="7">
    <source>
        <dbReference type="ARBA" id="ARBA00031589"/>
    </source>
</evidence>
<dbReference type="PANTHER" id="PTHR10161">
    <property type="entry name" value="TARTRATE-RESISTANT ACID PHOSPHATASE TYPE 5"/>
    <property type="match status" value="1"/>
</dbReference>
<keyword evidence="8" id="KW-0408">Iron</keyword>
<accession>A0A8T2JCY3</accession>
<dbReference type="InterPro" id="IPR024927">
    <property type="entry name" value="Acid_PPase"/>
</dbReference>
<dbReference type="Proteomes" id="UP000812440">
    <property type="component" value="Chromosome 3"/>
</dbReference>
<keyword evidence="4" id="KW-0732">Signal</keyword>
<dbReference type="PIRSF" id="PIRSF000898">
    <property type="entry name" value="Acid_Ptase_5"/>
    <property type="match status" value="1"/>
</dbReference>
<feature type="binding site" evidence="8">
    <location>
        <position position="156"/>
    </location>
    <ligand>
        <name>Fe cation</name>
        <dbReference type="ChEBI" id="CHEBI:24875"/>
        <label>2</label>
    </ligand>
</feature>
<sequence>MVAEEIGKTVANWGLILFVSGDNFYYDGVTDVTDPRFKSTFESVYKAESLSGIPWYILAGNHDHKGNVSAQIAYSNVSARWKYPDYYYDLSFTIPGSNVSVRIITLDTVMLCGNSDDFHDGQPRGPADFKVSGRQLEWLVEKMQSSKEHYLLVAGHYPIWSVAEHGPTHCLLNSVEPLLKKYKATAYLCGHEHNMQYLQDNEGIGYLLSGAGNFMENSHAHEDEVPRGYLRFFQGDPDTMGSFAYVQISPREMNITYIQSDGKCLFQTTLYPRTF</sequence>
<evidence type="ECO:0000256" key="10">
    <source>
        <dbReference type="PIRSR" id="PIRSR000898-3"/>
    </source>
</evidence>
<comment type="caution">
    <text evidence="12">The sequence shown here is derived from an EMBL/GenBank/DDBJ whole genome shotgun (WGS) entry which is preliminary data.</text>
</comment>
<evidence type="ECO:0000256" key="3">
    <source>
        <dbReference type="ARBA" id="ARBA00015822"/>
    </source>
</evidence>
<evidence type="ECO:0000313" key="13">
    <source>
        <dbReference type="Proteomes" id="UP000812440"/>
    </source>
</evidence>
<feature type="binding site" evidence="8">
    <location>
        <position position="25"/>
    </location>
    <ligand>
        <name>Fe cation</name>
        <dbReference type="ChEBI" id="CHEBI:24875"/>
        <label>1</label>
    </ligand>
</feature>
<evidence type="ECO:0000256" key="9">
    <source>
        <dbReference type="PIRSR" id="PIRSR000898-2"/>
    </source>
</evidence>
<proteinExistence type="predicted"/>
<dbReference type="OrthoDB" id="411211at2759"/>
<keyword evidence="13" id="KW-1185">Reference proteome</keyword>
<feature type="binding site" evidence="8">
    <location>
        <position position="22"/>
    </location>
    <ligand>
        <name>Fe cation</name>
        <dbReference type="ChEBI" id="CHEBI:24875"/>
        <label>1</label>
    </ligand>
</feature>
<name>A0A8T2JCY3_9PIPI</name>
<dbReference type="Pfam" id="PF00149">
    <property type="entry name" value="Metallophos"/>
    <property type="match status" value="1"/>
</dbReference>
<dbReference type="Gene3D" id="3.60.21.10">
    <property type="match status" value="1"/>
</dbReference>
<organism evidence="12 13">
    <name type="scientific">Hymenochirus boettgeri</name>
    <name type="common">Congo dwarf clawed frog</name>
    <dbReference type="NCBI Taxonomy" id="247094"/>
    <lineage>
        <taxon>Eukaryota</taxon>
        <taxon>Metazoa</taxon>
        <taxon>Chordata</taxon>
        <taxon>Craniata</taxon>
        <taxon>Vertebrata</taxon>
        <taxon>Euteleostomi</taxon>
        <taxon>Amphibia</taxon>
        <taxon>Batrachia</taxon>
        <taxon>Anura</taxon>
        <taxon>Pipoidea</taxon>
        <taxon>Pipidae</taxon>
        <taxon>Pipinae</taxon>
        <taxon>Hymenochirus</taxon>
    </lineage>
</organism>
<feature type="domain" description="Calcineurin-like phosphoesterase" evidence="11">
    <location>
        <begin position="16"/>
        <end position="194"/>
    </location>
</feature>
<evidence type="ECO:0000256" key="4">
    <source>
        <dbReference type="ARBA" id="ARBA00022729"/>
    </source>
</evidence>
<feature type="binding site" evidence="8">
    <location>
        <position position="191"/>
    </location>
    <ligand>
        <name>Fe cation</name>
        <dbReference type="ChEBI" id="CHEBI:24875"/>
        <label>2</label>
    </ligand>
</feature>
<dbReference type="InterPro" id="IPR051558">
    <property type="entry name" value="Metallophosphoesterase_PAP"/>
</dbReference>
<dbReference type="SUPFAM" id="SSF56300">
    <property type="entry name" value="Metallo-dependent phosphatases"/>
    <property type="match status" value="1"/>
</dbReference>
<dbReference type="PANTHER" id="PTHR10161:SF14">
    <property type="entry name" value="TARTRATE-RESISTANT ACID PHOSPHATASE TYPE 5"/>
    <property type="match status" value="1"/>
</dbReference>
<keyword evidence="5" id="KW-0378">Hydrolase</keyword>
<dbReference type="EC" id="3.1.3.2" evidence="2"/>
<dbReference type="GO" id="GO:0046872">
    <property type="term" value="F:metal ion binding"/>
    <property type="evidence" value="ECO:0007669"/>
    <property type="project" value="UniProtKB-KW"/>
</dbReference>
<feature type="glycosylation site" description="N-linked (GlcNAc...) asparagine" evidence="10">
    <location>
        <position position="67"/>
    </location>
</feature>
<evidence type="ECO:0000256" key="5">
    <source>
        <dbReference type="ARBA" id="ARBA00022801"/>
    </source>
</evidence>
<dbReference type="InterPro" id="IPR029052">
    <property type="entry name" value="Metallo-depent_PP-like"/>
</dbReference>
<dbReference type="InterPro" id="IPR004843">
    <property type="entry name" value="Calcineurin-like_PHP"/>
</dbReference>
<evidence type="ECO:0000256" key="8">
    <source>
        <dbReference type="PIRSR" id="PIRSR000898-1"/>
    </source>
</evidence>
<dbReference type="EMBL" id="JAACNH010000006">
    <property type="protein sequence ID" value="KAG8441388.1"/>
    <property type="molecule type" value="Genomic_DNA"/>
</dbReference>
<reference evidence="12" key="1">
    <citation type="thesis" date="2020" institute="ProQuest LLC" country="789 East Eisenhower Parkway, Ann Arbor, MI, USA">
        <title>Comparative Genomics and Chromosome Evolution.</title>
        <authorList>
            <person name="Mudd A.B."/>
        </authorList>
    </citation>
    <scope>NUCLEOTIDE SEQUENCE</scope>
    <source>
        <strain evidence="12">Female2</strain>
        <tissue evidence="12">Blood</tissue>
    </source>
</reference>
<gene>
    <name evidence="12" type="ORF">GDO86_006938</name>
</gene>
<evidence type="ECO:0000256" key="1">
    <source>
        <dbReference type="ARBA" id="ARBA00000032"/>
    </source>
</evidence>
<dbReference type="CDD" id="cd07378">
    <property type="entry name" value="MPP_ACP5"/>
    <property type="match status" value="1"/>
</dbReference>
<feature type="binding site" evidence="8">
    <location>
        <position position="61"/>
    </location>
    <ligand>
        <name>Fe cation</name>
        <dbReference type="ChEBI" id="CHEBI:24875"/>
        <label>2</label>
    </ligand>
</feature>
<protein>
    <recommendedName>
        <fullName evidence="3">Tartrate-resistant acid phosphatase type 5</fullName>
        <ecNumber evidence="2">3.1.3.2</ecNumber>
    </recommendedName>
    <alternativeName>
        <fullName evidence="7">Tartrate-resistant acid ATPase</fullName>
    </alternativeName>
    <alternativeName>
        <fullName evidence="6">Type 5 acid phosphatase</fullName>
    </alternativeName>
</protein>
<dbReference type="FunFam" id="3.60.21.10:FF:000062">
    <property type="entry name" value="Tartrate-resistant acid phosphatase type 5"/>
    <property type="match status" value="1"/>
</dbReference>
<feature type="disulfide bond" evidence="9">
    <location>
        <begin position="112"/>
        <end position="170"/>
    </location>
</feature>